<accession>A0A8J3UDE7</accession>
<comment type="caution">
    <text evidence="2">The sequence shown here is derived from an EMBL/GenBank/DDBJ whole genome shotgun (WGS) entry which is preliminary data.</text>
</comment>
<evidence type="ECO:0000256" key="1">
    <source>
        <dbReference type="SAM" id="MobiDB-lite"/>
    </source>
</evidence>
<reference evidence="2 3" key="1">
    <citation type="submission" date="2021-01" db="EMBL/GenBank/DDBJ databases">
        <title>Whole genome shotgun sequence of Planotetraspora phitsanulokensis NBRC 104273.</title>
        <authorList>
            <person name="Komaki H."/>
            <person name="Tamura T."/>
        </authorList>
    </citation>
    <scope>NUCLEOTIDE SEQUENCE [LARGE SCALE GENOMIC DNA]</scope>
    <source>
        <strain evidence="2 3">NBRC 104273</strain>
    </source>
</reference>
<evidence type="ECO:0000313" key="3">
    <source>
        <dbReference type="Proteomes" id="UP000622547"/>
    </source>
</evidence>
<organism evidence="2 3">
    <name type="scientific">Planotetraspora phitsanulokensis</name>
    <dbReference type="NCBI Taxonomy" id="575192"/>
    <lineage>
        <taxon>Bacteria</taxon>
        <taxon>Bacillati</taxon>
        <taxon>Actinomycetota</taxon>
        <taxon>Actinomycetes</taxon>
        <taxon>Streptosporangiales</taxon>
        <taxon>Streptosporangiaceae</taxon>
        <taxon>Planotetraspora</taxon>
    </lineage>
</organism>
<keyword evidence="3" id="KW-1185">Reference proteome</keyword>
<gene>
    <name evidence="2" type="ORF">Pph01_78000</name>
</gene>
<protein>
    <submittedName>
        <fullName evidence="2">Uncharacterized protein</fullName>
    </submittedName>
</protein>
<sequence>MQTTGPMPPTLIISPGQAAGAATVAAARLEVEAERAADATPASTVDIREPDLIKGGRLAPGGTRPESLSA</sequence>
<name>A0A8J3UDE7_9ACTN</name>
<dbReference type="Proteomes" id="UP000622547">
    <property type="component" value="Unassembled WGS sequence"/>
</dbReference>
<dbReference type="AlphaFoldDB" id="A0A8J3UDE7"/>
<dbReference type="EMBL" id="BOOP01000047">
    <property type="protein sequence ID" value="GII42797.1"/>
    <property type="molecule type" value="Genomic_DNA"/>
</dbReference>
<proteinExistence type="predicted"/>
<evidence type="ECO:0000313" key="2">
    <source>
        <dbReference type="EMBL" id="GII42797.1"/>
    </source>
</evidence>
<feature type="region of interest" description="Disordered" evidence="1">
    <location>
        <begin position="34"/>
        <end position="70"/>
    </location>
</feature>